<evidence type="ECO:0000256" key="12">
    <source>
        <dbReference type="ARBA" id="ARBA00022833"/>
    </source>
</evidence>
<dbReference type="Pfam" id="PF01079">
    <property type="entry name" value="Hint"/>
    <property type="match status" value="1"/>
</dbReference>
<keyword evidence="10 21" id="KW-0068">Autocatalytic cleavage</keyword>
<dbReference type="InterPro" id="IPR003586">
    <property type="entry name" value="Hint_dom_C"/>
</dbReference>
<dbReference type="AlphaFoldDB" id="A0A8C9R8F5"/>
<dbReference type="InterPro" id="IPR050387">
    <property type="entry name" value="Hedgehog_Signaling"/>
</dbReference>
<dbReference type="CTD" id="50846"/>
<feature type="domain" description="Hint" evidence="24">
    <location>
        <begin position="308"/>
        <end position="352"/>
    </location>
</feature>
<dbReference type="GO" id="GO:0010468">
    <property type="term" value="P:regulation of gene expression"/>
    <property type="evidence" value="ECO:0007669"/>
    <property type="project" value="TreeGrafter"/>
</dbReference>
<dbReference type="GO" id="GO:0000139">
    <property type="term" value="C:Golgi membrane"/>
    <property type="evidence" value="ECO:0007669"/>
    <property type="project" value="UniProtKB-SubCell"/>
</dbReference>
<feature type="binding site" evidence="20">
    <location>
        <position position="130"/>
    </location>
    <ligand>
        <name>Ca(2+)</name>
        <dbReference type="ChEBI" id="CHEBI:29108"/>
        <label>2</label>
    </ligand>
</feature>
<comment type="subcellular location">
    <molecule>Sonic hedgehog protein</molecule>
    <subcellularLocation>
        <location evidence="21">Endoplasmic reticulum membrane</location>
    </subcellularLocation>
    <subcellularLocation>
        <location evidence="21">Golgi apparatus membrane</location>
    </subcellularLocation>
</comment>
<evidence type="ECO:0000256" key="8">
    <source>
        <dbReference type="ARBA" id="ARBA00022729"/>
    </source>
</evidence>
<evidence type="ECO:0000256" key="23">
    <source>
        <dbReference type="SAM" id="SignalP"/>
    </source>
</evidence>
<comment type="function">
    <molecule>Protein hedgehog N-product</molecule>
    <text evidence="21">The dually lipidated hedgehog protein N-product is a morphogen which is essential for a variety of patterning events during development.</text>
</comment>
<comment type="function">
    <molecule>Protein hedgehog</molecule>
    <text evidence="21">The C-terminal part of the hedgehog protein precursor displays an autoproteolysis activity that results in the cleavage of the full-length protein into two parts (N-product and C-product). In addition, the C-terminal part displays a cholesterol transferase activity that results by the covalent attachment of a cholesterol moiety to the C-terminal of the newly generated N-product.</text>
</comment>
<organism evidence="26 27">
    <name type="scientific">Scleropages formosus</name>
    <name type="common">Asian bonytongue</name>
    <name type="synonym">Osteoglossum formosum</name>
    <dbReference type="NCBI Taxonomy" id="113540"/>
    <lineage>
        <taxon>Eukaryota</taxon>
        <taxon>Metazoa</taxon>
        <taxon>Chordata</taxon>
        <taxon>Craniata</taxon>
        <taxon>Vertebrata</taxon>
        <taxon>Euteleostomi</taxon>
        <taxon>Actinopterygii</taxon>
        <taxon>Neopterygii</taxon>
        <taxon>Teleostei</taxon>
        <taxon>Osteoglossocephala</taxon>
        <taxon>Osteoglossomorpha</taxon>
        <taxon>Osteoglossiformes</taxon>
        <taxon>Osteoglossidae</taxon>
        <taxon>Scleropages</taxon>
    </lineage>
</organism>
<evidence type="ECO:0000259" key="24">
    <source>
        <dbReference type="SMART" id="SM00305"/>
    </source>
</evidence>
<feature type="binding site" evidence="20">
    <location>
        <position position="94"/>
    </location>
    <ligand>
        <name>Ca(2+)</name>
        <dbReference type="ChEBI" id="CHEBI:29108"/>
        <label>1</label>
    </ligand>
</feature>
<accession>A0A8C9R8F5</accession>
<keyword evidence="11 21" id="KW-0256">Endoplasmic reticulum</keyword>
<reference evidence="26 27" key="1">
    <citation type="submission" date="2019-04" db="EMBL/GenBank/DDBJ databases">
        <authorList>
            <consortium name="Wellcome Sanger Institute Data Sharing"/>
        </authorList>
    </citation>
    <scope>NUCLEOTIDE SEQUENCE [LARGE SCALE GENOMIC DNA]</scope>
</reference>
<feature type="binding site" evidence="20">
    <location>
        <position position="151"/>
    </location>
    <ligand>
        <name>Zn(2+)</name>
        <dbReference type="ChEBI" id="CHEBI:29105"/>
    </ligand>
</feature>
<dbReference type="GO" id="GO:0008233">
    <property type="term" value="F:peptidase activity"/>
    <property type="evidence" value="ECO:0007669"/>
    <property type="project" value="UniProtKB-UniRule"/>
</dbReference>
<dbReference type="FunFam" id="2.170.16.10:FF:000001">
    <property type="entry name" value="Indian hedgehog"/>
    <property type="match status" value="1"/>
</dbReference>
<dbReference type="GO" id="GO:0005886">
    <property type="term" value="C:plasma membrane"/>
    <property type="evidence" value="ECO:0007669"/>
    <property type="project" value="UniProtKB-SubCell"/>
</dbReference>
<feature type="binding site" evidence="20">
    <location>
        <position position="99"/>
    </location>
    <ligand>
        <name>Ca(2+)</name>
        <dbReference type="ChEBI" id="CHEBI:29108"/>
        <label>1</label>
    </ligand>
</feature>
<gene>
    <name evidence="26" type="primary">dhh</name>
</gene>
<feature type="compositionally biased region" description="Polar residues" evidence="22">
    <location>
        <begin position="390"/>
        <end position="403"/>
    </location>
</feature>
<evidence type="ECO:0000256" key="14">
    <source>
        <dbReference type="ARBA" id="ARBA00023034"/>
    </source>
</evidence>
<evidence type="ECO:0000256" key="11">
    <source>
        <dbReference type="ARBA" id="ARBA00022824"/>
    </source>
</evidence>
<feature type="binding site" evidence="20">
    <location>
        <position position="186"/>
    </location>
    <ligand>
        <name>Zn(2+)</name>
        <dbReference type="ChEBI" id="CHEBI:29105"/>
    </ligand>
</feature>
<keyword evidence="3 21" id="KW-0217">Developmental protein</keyword>
<keyword evidence="17" id="KW-0449">Lipoprotein</keyword>
<dbReference type="PRINTS" id="PR00632">
    <property type="entry name" value="SONICHHOG"/>
</dbReference>
<dbReference type="Gene3D" id="2.170.16.10">
    <property type="entry name" value="Hedgehog/Intein (Hint) domain"/>
    <property type="match status" value="1"/>
</dbReference>
<dbReference type="GO" id="GO:0007224">
    <property type="term" value="P:smoothened signaling pathway"/>
    <property type="evidence" value="ECO:0007669"/>
    <property type="project" value="TreeGrafter"/>
</dbReference>
<dbReference type="GO" id="GO:0042063">
    <property type="term" value="P:gliogenesis"/>
    <property type="evidence" value="ECO:0007669"/>
    <property type="project" value="UniProtKB-ARBA"/>
</dbReference>
<comment type="subcellular location">
    <molecule>Protein hedgehog N-product</molecule>
    <subcellularLocation>
        <location evidence="21">Cell membrane</location>
        <topology evidence="21">Lipid-anchor</topology>
    </subcellularLocation>
</comment>
<keyword evidence="15 21" id="KW-0472">Membrane</keyword>
<dbReference type="GO" id="GO:0007417">
    <property type="term" value="P:central nervous system development"/>
    <property type="evidence" value="ECO:0007669"/>
    <property type="project" value="UniProtKB-ARBA"/>
</dbReference>
<keyword evidence="27" id="KW-1185">Reference proteome</keyword>
<sequence length="467" mass="51536">MSPPSWPRLARLGLLTLCTWTCVVVQGCGPGPNYGVRPKGRRVTPMAYKQFVPNFSENNLGASGRSEGKITRNSERFNELVCNYNPDVIFKDEENTKADRFMTKRCKDCLNVLAIAVMNQWPGVRLRVTEAWDEDGHHPPNSLHYEGRAVDITTSDRDASKYGLLAQLAVEAGFDWVHYESKSHVHCSVKADHSVTVEKGGCFPGRAQVHVVGGGRIAMSSLRPGDRVPALSESGRVVPSRVLLFLHRDSESRVRFLVLHTEHGQRLSLTPSHLLFLAPSGAPHPSQFRAQFASRAKQGHYVLVQGDEGGLRPSRIVSISAEEGKGVYAPLTEHGTLFVEGVLASSYAALEEHALAHRAFWPLRFLLSVTQPLQGKRIEGGHSAKEGQGLSENRATHGNLQGLNVTGGNGAFVSARRRRTWPVPSTQGSAEASCEDRERDRGPKVHWYARLLHALGRILLDPERFHP</sequence>
<dbReference type="FunFam" id="3.30.1380.10:FF:000001">
    <property type="entry name" value="Indian hedgehog"/>
    <property type="match status" value="1"/>
</dbReference>
<dbReference type="RefSeq" id="XP_018615740.1">
    <property type="nucleotide sequence ID" value="XM_018760224.2"/>
</dbReference>
<reference evidence="26" key="3">
    <citation type="submission" date="2025-09" db="UniProtKB">
        <authorList>
            <consortium name="Ensembl"/>
        </authorList>
    </citation>
    <scope>IDENTIFICATION</scope>
</reference>
<feature type="region of interest" description="Disordered" evidence="22">
    <location>
        <begin position="379"/>
        <end position="403"/>
    </location>
</feature>
<comment type="subcellular location">
    <subcellularLocation>
        <location evidence="1">Endoplasmic reticulum membrane</location>
    </subcellularLocation>
</comment>
<evidence type="ECO:0000256" key="18">
    <source>
        <dbReference type="ARBA" id="ARBA00034131"/>
    </source>
</evidence>
<dbReference type="InterPro" id="IPR006141">
    <property type="entry name" value="Intein_N"/>
</dbReference>
<comment type="subunit">
    <text evidence="18">Multimer.</text>
</comment>
<evidence type="ECO:0000256" key="15">
    <source>
        <dbReference type="ARBA" id="ARBA00023136"/>
    </source>
</evidence>
<comment type="catalytic activity">
    <reaction evidence="19">
        <text>glycyl-L-cysteinyl-[protein] + cholesterol + H(+) = [protein]-C-terminal glycyl cholesterol ester + N-terminal L-cysteinyl-[protein]</text>
        <dbReference type="Rhea" id="RHEA:59504"/>
        <dbReference type="Rhea" id="RHEA-COMP:12707"/>
        <dbReference type="Rhea" id="RHEA-COMP:15369"/>
        <dbReference type="Rhea" id="RHEA-COMP:15374"/>
        <dbReference type="ChEBI" id="CHEBI:15378"/>
        <dbReference type="ChEBI" id="CHEBI:16113"/>
        <dbReference type="ChEBI" id="CHEBI:65250"/>
        <dbReference type="ChEBI" id="CHEBI:143135"/>
        <dbReference type="ChEBI" id="CHEBI:143140"/>
    </reaction>
    <physiologicalReaction direction="left-to-right" evidence="19">
        <dbReference type="Rhea" id="RHEA:59505"/>
    </physiologicalReaction>
</comment>
<evidence type="ECO:0000259" key="25">
    <source>
        <dbReference type="SMART" id="SM00306"/>
    </source>
</evidence>
<keyword evidence="5 21" id="KW-0645">Protease</keyword>
<evidence type="ECO:0000256" key="19">
    <source>
        <dbReference type="ARBA" id="ARBA00048589"/>
    </source>
</evidence>
<evidence type="ECO:0000256" key="20">
    <source>
        <dbReference type="PIRSR" id="PIRSR009400-2"/>
    </source>
</evidence>
<dbReference type="GO" id="GO:0005789">
    <property type="term" value="C:endoplasmic reticulum membrane"/>
    <property type="evidence" value="ECO:0007669"/>
    <property type="project" value="UniProtKB-SubCell"/>
</dbReference>
<proteinExistence type="inferred from homology"/>
<dbReference type="OrthoDB" id="5212at2759"/>
<dbReference type="GO" id="GO:0001708">
    <property type="term" value="P:cell fate specification"/>
    <property type="evidence" value="ECO:0007669"/>
    <property type="project" value="TreeGrafter"/>
</dbReference>
<feature type="region of interest" description="Disordered" evidence="22">
    <location>
        <begin position="419"/>
        <end position="439"/>
    </location>
</feature>
<dbReference type="SUPFAM" id="SSF51294">
    <property type="entry name" value="Hedgehog/intein (Hint) domain"/>
    <property type="match status" value="1"/>
</dbReference>
<keyword evidence="4 21" id="KW-1003">Cell membrane</keyword>
<feature type="binding site" evidence="20">
    <location>
        <position position="135"/>
    </location>
    <ligand>
        <name>Ca(2+)</name>
        <dbReference type="ChEBI" id="CHEBI:29108"/>
        <label>2</label>
    </ligand>
</feature>
<dbReference type="GO" id="GO:0005615">
    <property type="term" value="C:extracellular space"/>
    <property type="evidence" value="ECO:0007669"/>
    <property type="project" value="TreeGrafter"/>
</dbReference>
<dbReference type="GO" id="GO:0005509">
    <property type="term" value="F:calcium ion binding"/>
    <property type="evidence" value="ECO:0007669"/>
    <property type="project" value="TreeGrafter"/>
</dbReference>
<dbReference type="Ensembl" id="ENSSFOT00015007131.2">
    <property type="protein sequence ID" value="ENSSFOP00015007022.1"/>
    <property type="gene ID" value="ENSSFOG00015004651.2"/>
</dbReference>
<dbReference type="PIRSF" id="PIRSF009400">
    <property type="entry name" value="Peptidase_C46"/>
    <property type="match status" value="1"/>
</dbReference>
<evidence type="ECO:0000256" key="13">
    <source>
        <dbReference type="ARBA" id="ARBA00022837"/>
    </source>
</evidence>
<dbReference type="GO" id="GO:0005113">
    <property type="term" value="F:patched binding"/>
    <property type="evidence" value="ECO:0007669"/>
    <property type="project" value="TreeGrafter"/>
</dbReference>
<feature type="binding site" evidence="20">
    <location>
        <position position="94"/>
    </location>
    <ligand>
        <name>Ca(2+)</name>
        <dbReference type="ChEBI" id="CHEBI:29108"/>
        <label>2</label>
    </ligand>
</feature>
<dbReference type="GeneTree" id="ENSGT00940000159207"/>
<evidence type="ECO:0000256" key="6">
    <source>
        <dbReference type="ARBA" id="ARBA00022679"/>
    </source>
</evidence>
<feature type="binding site" evidence="20">
    <location>
        <position position="93"/>
    </location>
    <ligand>
        <name>Ca(2+)</name>
        <dbReference type="ChEBI" id="CHEBI:29108"/>
        <label>1</label>
    </ligand>
</feature>
<protein>
    <recommendedName>
        <fullName evidence="21">Hedgehog protein</fullName>
    </recommendedName>
</protein>
<dbReference type="Gene3D" id="3.30.1380.10">
    <property type="match status" value="1"/>
</dbReference>
<feature type="domain" description="Hint" evidence="25">
    <location>
        <begin position="200"/>
        <end position="306"/>
    </location>
</feature>
<keyword evidence="14 21" id="KW-0333">Golgi apparatus</keyword>
<evidence type="ECO:0000313" key="27">
    <source>
        <dbReference type="Proteomes" id="UP000694397"/>
    </source>
</evidence>
<feature type="chain" id="PRO_5034871318" description="Hedgehog protein" evidence="23">
    <location>
        <begin position="28"/>
        <end position="467"/>
    </location>
</feature>
<evidence type="ECO:0000256" key="9">
    <source>
        <dbReference type="ARBA" id="ARBA00022801"/>
    </source>
</evidence>
<dbReference type="CDD" id="cd00081">
    <property type="entry name" value="Hint"/>
    <property type="match status" value="1"/>
</dbReference>
<keyword evidence="6" id="KW-0808">Transferase</keyword>
<dbReference type="SMART" id="SM00306">
    <property type="entry name" value="HintN"/>
    <property type="match status" value="1"/>
</dbReference>
<keyword evidence="12 20" id="KW-0862">Zinc</keyword>
<evidence type="ECO:0000256" key="16">
    <source>
        <dbReference type="ARBA" id="ARBA00023139"/>
    </source>
</evidence>
<dbReference type="GO" id="GO:0016539">
    <property type="term" value="P:intein-mediated protein splicing"/>
    <property type="evidence" value="ECO:0007669"/>
    <property type="project" value="InterPro"/>
</dbReference>
<keyword evidence="16" id="KW-0564">Palmitate</keyword>
<evidence type="ECO:0000256" key="4">
    <source>
        <dbReference type="ARBA" id="ARBA00022475"/>
    </source>
</evidence>
<evidence type="ECO:0000256" key="21">
    <source>
        <dbReference type="RuleBase" id="RU280812"/>
    </source>
</evidence>
<evidence type="ECO:0000256" key="10">
    <source>
        <dbReference type="ARBA" id="ARBA00022813"/>
    </source>
</evidence>
<dbReference type="Proteomes" id="UP000694397">
    <property type="component" value="Chromosome 19"/>
</dbReference>
<feature type="binding site" evidence="20">
    <location>
        <position position="133"/>
    </location>
    <ligand>
        <name>Ca(2+)</name>
        <dbReference type="ChEBI" id="CHEBI:29108"/>
        <label>2</label>
    </ligand>
</feature>
<dbReference type="InterPro" id="IPR009045">
    <property type="entry name" value="Zn_M74/Hedgehog-like"/>
</dbReference>
<dbReference type="PROSITE" id="PS50817">
    <property type="entry name" value="INTEIN_N_TER"/>
    <property type="match status" value="1"/>
</dbReference>
<keyword evidence="13 20" id="KW-0106">Calcium</keyword>
<dbReference type="PANTHER" id="PTHR11889:SF84">
    <property type="entry name" value="HEDGEHOG PROTEIN"/>
    <property type="match status" value="1"/>
</dbReference>
<dbReference type="GO" id="GO:0055002">
    <property type="term" value="P:striated muscle cell development"/>
    <property type="evidence" value="ECO:0007669"/>
    <property type="project" value="UniProtKB-ARBA"/>
</dbReference>
<evidence type="ECO:0000256" key="22">
    <source>
        <dbReference type="SAM" id="MobiDB-lite"/>
    </source>
</evidence>
<evidence type="ECO:0000256" key="5">
    <source>
        <dbReference type="ARBA" id="ARBA00022670"/>
    </source>
</evidence>
<evidence type="ECO:0000313" key="26">
    <source>
        <dbReference type="Ensembl" id="ENSSFOP00015007022.1"/>
    </source>
</evidence>
<dbReference type="InterPro" id="IPR000320">
    <property type="entry name" value="Hedgehog_signalling_dom"/>
</dbReference>
<keyword evidence="9 21" id="KW-0378">Hydrolase</keyword>
<evidence type="ECO:0000256" key="2">
    <source>
        <dbReference type="ARBA" id="ARBA00010649"/>
    </source>
</evidence>
<evidence type="ECO:0000256" key="17">
    <source>
        <dbReference type="ARBA" id="ARBA00023288"/>
    </source>
</evidence>
<dbReference type="GO" id="GO:0016740">
    <property type="term" value="F:transferase activity"/>
    <property type="evidence" value="ECO:0007669"/>
    <property type="project" value="UniProtKB-KW"/>
</dbReference>
<dbReference type="GeneID" id="108939095"/>
<dbReference type="Pfam" id="PF01085">
    <property type="entry name" value="HH_signal"/>
    <property type="match status" value="1"/>
</dbReference>
<keyword evidence="8 21" id="KW-0732">Signal</keyword>
<evidence type="ECO:0000256" key="1">
    <source>
        <dbReference type="ARBA" id="ARBA00004586"/>
    </source>
</evidence>
<feature type="binding site" evidence="20">
    <location>
        <position position="144"/>
    </location>
    <ligand>
        <name>Zn(2+)</name>
        <dbReference type="ChEBI" id="CHEBI:29105"/>
    </ligand>
</feature>
<feature type="binding site" evidence="20">
    <location>
        <position position="129"/>
    </location>
    <ligand>
        <name>Ca(2+)</name>
        <dbReference type="ChEBI" id="CHEBI:29108"/>
        <label>1</label>
    </ligand>
</feature>
<dbReference type="InterPro" id="IPR001767">
    <property type="entry name" value="Hedgehog_Hint"/>
</dbReference>
<comment type="similarity">
    <text evidence="2 21">Belongs to the hedgehog family.</text>
</comment>
<dbReference type="SMART" id="SM00305">
    <property type="entry name" value="HintC"/>
    <property type="match status" value="1"/>
</dbReference>
<feature type="signal peptide" evidence="23">
    <location>
        <begin position="1"/>
        <end position="27"/>
    </location>
</feature>
<dbReference type="GO" id="GO:0007267">
    <property type="term" value="P:cell-cell signaling"/>
    <property type="evidence" value="ECO:0007669"/>
    <property type="project" value="InterPro"/>
</dbReference>
<dbReference type="KEGG" id="sfm:108939095"/>
<evidence type="ECO:0000256" key="3">
    <source>
        <dbReference type="ARBA" id="ARBA00022473"/>
    </source>
</evidence>
<dbReference type="SUPFAM" id="SSF55166">
    <property type="entry name" value="Hedgehog/DD-peptidase"/>
    <property type="match status" value="1"/>
</dbReference>
<name>A0A8C9R8F5_SCLFO</name>
<evidence type="ECO:0000256" key="7">
    <source>
        <dbReference type="ARBA" id="ARBA00022723"/>
    </source>
</evidence>
<feature type="binding site" evidence="20">
    <location>
        <position position="130"/>
    </location>
    <ligand>
        <name>Ca(2+)</name>
        <dbReference type="ChEBI" id="CHEBI:29108"/>
        <label>1</label>
    </ligand>
</feature>
<keyword evidence="7 20" id="KW-0479">Metal-binding</keyword>
<dbReference type="InterPro" id="IPR001657">
    <property type="entry name" value="Hedgehog"/>
</dbReference>
<dbReference type="PANTHER" id="PTHR11889">
    <property type="entry name" value="HEDGEHOG"/>
    <property type="match status" value="1"/>
</dbReference>
<dbReference type="InterPro" id="IPR036844">
    <property type="entry name" value="Hint_dom_sf"/>
</dbReference>
<dbReference type="InterPro" id="IPR003587">
    <property type="entry name" value="Hint_dom_N"/>
</dbReference>
<dbReference type="GO" id="GO:0016540">
    <property type="term" value="P:protein autoprocessing"/>
    <property type="evidence" value="ECO:0007669"/>
    <property type="project" value="InterPro"/>
</dbReference>
<reference evidence="26" key="2">
    <citation type="submission" date="2025-08" db="UniProtKB">
        <authorList>
            <consortium name="Ensembl"/>
        </authorList>
    </citation>
    <scope>IDENTIFICATION</scope>
</reference>